<reference evidence="2 3" key="1">
    <citation type="submission" date="2022-12" db="EMBL/GenBank/DDBJ databases">
        <title>Chromosome-level genome of Tegillarca granosa.</title>
        <authorList>
            <person name="Kim J."/>
        </authorList>
    </citation>
    <scope>NUCLEOTIDE SEQUENCE [LARGE SCALE GENOMIC DNA]</scope>
    <source>
        <strain evidence="2">Teg-2019</strain>
        <tissue evidence="2">Adductor muscle</tissue>
    </source>
</reference>
<gene>
    <name evidence="2" type="ORF">KUTeg_004226</name>
</gene>
<proteinExistence type="predicted"/>
<evidence type="ECO:0000256" key="1">
    <source>
        <dbReference type="SAM" id="MobiDB-lite"/>
    </source>
</evidence>
<sequence length="202" mass="22403">MFNEVVVAMRPPDTLSLSKCGSYLPITELVCSVTASSLQFKTFTKRFSDFESIIPGTRYMSFEDLICSTYTDPVRWLDSCMATGIHEPELGGMATERRTSPTGHTSIATSILLSIELLRPITSLTMPAIKLKKATQEYLAEKEREAKRDAEQAAAAAAKTSKPEEPPPKAPPKPQAKPPAPEIVGREHREEGWYYSFTSIFI</sequence>
<accession>A0ABQ9FS86</accession>
<dbReference type="Proteomes" id="UP001217089">
    <property type="component" value="Unassembled WGS sequence"/>
</dbReference>
<name>A0ABQ9FS86_TEGGR</name>
<dbReference type="EMBL" id="JARBDR010000214">
    <property type="protein sequence ID" value="KAJ8319135.1"/>
    <property type="molecule type" value="Genomic_DNA"/>
</dbReference>
<protein>
    <submittedName>
        <fullName evidence="2">Uncharacterized protein</fullName>
    </submittedName>
</protein>
<organism evidence="2 3">
    <name type="scientific">Tegillarca granosa</name>
    <name type="common">Malaysian cockle</name>
    <name type="synonym">Anadara granosa</name>
    <dbReference type="NCBI Taxonomy" id="220873"/>
    <lineage>
        <taxon>Eukaryota</taxon>
        <taxon>Metazoa</taxon>
        <taxon>Spiralia</taxon>
        <taxon>Lophotrochozoa</taxon>
        <taxon>Mollusca</taxon>
        <taxon>Bivalvia</taxon>
        <taxon>Autobranchia</taxon>
        <taxon>Pteriomorphia</taxon>
        <taxon>Arcoida</taxon>
        <taxon>Arcoidea</taxon>
        <taxon>Arcidae</taxon>
        <taxon>Tegillarca</taxon>
    </lineage>
</organism>
<feature type="compositionally biased region" description="Basic and acidic residues" evidence="1">
    <location>
        <begin position="142"/>
        <end position="151"/>
    </location>
</feature>
<keyword evidence="3" id="KW-1185">Reference proteome</keyword>
<feature type="compositionally biased region" description="Pro residues" evidence="1">
    <location>
        <begin position="168"/>
        <end position="181"/>
    </location>
</feature>
<comment type="caution">
    <text evidence="2">The sequence shown here is derived from an EMBL/GenBank/DDBJ whole genome shotgun (WGS) entry which is preliminary data.</text>
</comment>
<evidence type="ECO:0000313" key="2">
    <source>
        <dbReference type="EMBL" id="KAJ8319135.1"/>
    </source>
</evidence>
<feature type="region of interest" description="Disordered" evidence="1">
    <location>
        <begin position="142"/>
        <end position="188"/>
    </location>
</feature>
<evidence type="ECO:0000313" key="3">
    <source>
        <dbReference type="Proteomes" id="UP001217089"/>
    </source>
</evidence>